<organism evidence="1">
    <name type="scientific">marine sediment metagenome</name>
    <dbReference type="NCBI Taxonomy" id="412755"/>
    <lineage>
        <taxon>unclassified sequences</taxon>
        <taxon>metagenomes</taxon>
        <taxon>ecological metagenomes</taxon>
    </lineage>
</organism>
<dbReference type="AlphaFoldDB" id="X0VHE6"/>
<name>X0VHE6_9ZZZZ</name>
<evidence type="ECO:0000313" key="1">
    <source>
        <dbReference type="EMBL" id="GAG17734.1"/>
    </source>
</evidence>
<accession>X0VHE6</accession>
<sequence length="229" mass="25978">MKLHSLFILNKAGACLYSRNITDNFENIEPNLITPFFSAIFSFSESVISKETPEILEMGGFRIVFKVEGEHIYAILADTSANILYINSRLASIVQVFKEFLESNVVEDYEEIHNSEFDAKIVSIIKGDDELSSSLPLYKKIIELIKKLTIENEILGAGLFSINGKIIFTSLPQDILLSSLKELEIRHIAATEYSLTFYSLENNQKVFSRIIDIPWKLDPLLIVVLYDSS</sequence>
<comment type="caution">
    <text evidence="1">The sequence shown here is derived from an EMBL/GenBank/DDBJ whole genome shotgun (WGS) entry which is preliminary data.</text>
</comment>
<reference evidence="1" key="1">
    <citation type="journal article" date="2014" name="Front. Microbiol.">
        <title>High frequency of phylogenetically diverse reductive dehalogenase-homologous genes in deep subseafloor sedimentary metagenomes.</title>
        <authorList>
            <person name="Kawai M."/>
            <person name="Futagami T."/>
            <person name="Toyoda A."/>
            <person name="Takaki Y."/>
            <person name="Nishi S."/>
            <person name="Hori S."/>
            <person name="Arai W."/>
            <person name="Tsubouchi T."/>
            <person name="Morono Y."/>
            <person name="Uchiyama I."/>
            <person name="Ito T."/>
            <person name="Fujiyama A."/>
            <person name="Inagaki F."/>
            <person name="Takami H."/>
        </authorList>
    </citation>
    <scope>NUCLEOTIDE SEQUENCE</scope>
    <source>
        <strain evidence="1">Expedition CK06-06</strain>
    </source>
</reference>
<evidence type="ECO:0008006" key="2">
    <source>
        <dbReference type="Google" id="ProtNLM"/>
    </source>
</evidence>
<proteinExistence type="predicted"/>
<protein>
    <recommendedName>
        <fullName evidence="2">Roadblock/LAMTOR2 domain-containing protein</fullName>
    </recommendedName>
</protein>
<dbReference type="InterPro" id="IPR011012">
    <property type="entry name" value="Longin-like_dom_sf"/>
</dbReference>
<dbReference type="EMBL" id="BARS01035366">
    <property type="protein sequence ID" value="GAG17734.1"/>
    <property type="molecule type" value="Genomic_DNA"/>
</dbReference>
<dbReference type="SUPFAM" id="SSF64356">
    <property type="entry name" value="SNARE-like"/>
    <property type="match status" value="1"/>
</dbReference>
<feature type="non-terminal residue" evidence="1">
    <location>
        <position position="229"/>
    </location>
</feature>
<gene>
    <name evidence="1" type="ORF">S01H1_54497</name>
</gene>
<dbReference type="Gene3D" id="3.30.450.60">
    <property type="match status" value="1"/>
</dbReference>